<name>A0A0A2HYB9_PENEN</name>
<gene>
    <name evidence="2" type="ORF">PEX2_073240</name>
</gene>
<evidence type="ECO:0000259" key="1">
    <source>
        <dbReference type="Pfam" id="PF00149"/>
    </source>
</evidence>
<sequence>MSTLSDLLSRQPPTPWEQFLAQPCVFLAQKLYTWHQTIPAKPLTNPITIVCISDTHNRQPSLPDGDILIHSGDLTQPGSLKELQATLNWLHAQPHRTKIVVAGNHDMLLDTARDDSEQAVSERAQLDWGEIVYLENEETTVSCANGRQLRIYGSPLTPRYGNWAFQYPRNQDVWTGSVPDGIDMLITHGPPRAHLDLLNLGCAHLLRELWRVKPRLHVFGHVHAGAGTEWILFDKLQEAFERTVIAKGGIWNLISTIRESLKACFNPSVEAKCLLVNSAIVAGLRDDERRRPIKVII</sequence>
<dbReference type="VEuPathDB" id="FungiDB:PEXP_075660"/>
<dbReference type="EMBL" id="JQFZ01000096">
    <property type="protein sequence ID" value="KGO59369.1"/>
    <property type="molecule type" value="Genomic_DNA"/>
</dbReference>
<protein>
    <recommendedName>
        <fullName evidence="1">Calcineurin-like phosphoesterase domain-containing protein</fullName>
    </recommendedName>
</protein>
<organism evidence="2 3">
    <name type="scientific">Penicillium expansum</name>
    <name type="common">Blue mold rot fungus</name>
    <dbReference type="NCBI Taxonomy" id="27334"/>
    <lineage>
        <taxon>Eukaryota</taxon>
        <taxon>Fungi</taxon>
        <taxon>Dikarya</taxon>
        <taxon>Ascomycota</taxon>
        <taxon>Pezizomycotina</taxon>
        <taxon>Eurotiomycetes</taxon>
        <taxon>Eurotiomycetidae</taxon>
        <taxon>Eurotiales</taxon>
        <taxon>Aspergillaceae</taxon>
        <taxon>Penicillium</taxon>
    </lineage>
</organism>
<dbReference type="AlphaFoldDB" id="A0A0A2HYB9"/>
<reference evidence="2 3" key="1">
    <citation type="journal article" date="2015" name="Mol. Plant Microbe Interact.">
        <title>Genome, transcriptome, and functional analyses of Penicillium expansum provide new insights into secondary metabolism and pathogenicity.</title>
        <authorList>
            <person name="Ballester A.R."/>
            <person name="Marcet-Houben M."/>
            <person name="Levin E."/>
            <person name="Sela N."/>
            <person name="Selma-Lazaro C."/>
            <person name="Carmona L."/>
            <person name="Wisniewski M."/>
            <person name="Droby S."/>
            <person name="Gonzalez-Candelas L."/>
            <person name="Gabaldon T."/>
        </authorList>
    </citation>
    <scope>NUCLEOTIDE SEQUENCE [LARGE SCALE GENOMIC DNA]</scope>
    <source>
        <strain evidence="2 3">MD-8</strain>
    </source>
</reference>
<dbReference type="SUPFAM" id="SSF56300">
    <property type="entry name" value="Metallo-dependent phosphatases"/>
    <property type="match status" value="1"/>
</dbReference>
<dbReference type="PANTHER" id="PTHR12905">
    <property type="entry name" value="METALLOPHOSPHOESTERASE"/>
    <property type="match status" value="1"/>
</dbReference>
<comment type="caution">
    <text evidence="2">The sequence shown here is derived from an EMBL/GenBank/DDBJ whole genome shotgun (WGS) entry which is preliminary data.</text>
</comment>
<dbReference type="Pfam" id="PF00149">
    <property type="entry name" value="Metallophos"/>
    <property type="match status" value="1"/>
</dbReference>
<evidence type="ECO:0000313" key="3">
    <source>
        <dbReference type="Proteomes" id="UP000030143"/>
    </source>
</evidence>
<dbReference type="PhylomeDB" id="A0A0A2HYB9"/>
<dbReference type="RefSeq" id="XP_016600565.1">
    <property type="nucleotide sequence ID" value="XM_016744594.1"/>
</dbReference>
<keyword evidence="3" id="KW-1185">Reference proteome</keyword>
<accession>A0A0A2HYB9</accession>
<dbReference type="InterPro" id="IPR004843">
    <property type="entry name" value="Calcineurin-like_PHP"/>
</dbReference>
<dbReference type="PANTHER" id="PTHR12905:SF18">
    <property type="entry name" value="ESTER HYDROLASE, PUTATIVE (AFU_ORTHOLOGUE AFUA_4G03130)-RELATED"/>
    <property type="match status" value="1"/>
</dbReference>
<dbReference type="Gene3D" id="3.60.21.10">
    <property type="match status" value="1"/>
</dbReference>
<dbReference type="HOGENOM" id="CLU_041441_3_1_1"/>
<proteinExistence type="predicted"/>
<dbReference type="InterPro" id="IPR051693">
    <property type="entry name" value="UPF0046_metallophosphoest"/>
</dbReference>
<dbReference type="InterPro" id="IPR029052">
    <property type="entry name" value="Metallo-depent_PP-like"/>
</dbReference>
<evidence type="ECO:0000313" key="2">
    <source>
        <dbReference type="EMBL" id="KGO59369.1"/>
    </source>
</evidence>
<dbReference type="GeneID" id="27680014"/>
<dbReference type="GO" id="GO:0016787">
    <property type="term" value="F:hydrolase activity"/>
    <property type="evidence" value="ECO:0007669"/>
    <property type="project" value="InterPro"/>
</dbReference>
<dbReference type="OrthoDB" id="630188at2759"/>
<dbReference type="Proteomes" id="UP000030143">
    <property type="component" value="Unassembled WGS sequence"/>
</dbReference>
<feature type="domain" description="Calcineurin-like phosphoesterase" evidence="1">
    <location>
        <begin position="49"/>
        <end position="224"/>
    </location>
</feature>
<dbReference type="CDD" id="cd07379">
    <property type="entry name" value="MPP_239FB"/>
    <property type="match status" value="1"/>
</dbReference>